<dbReference type="GO" id="GO:0004984">
    <property type="term" value="F:olfactory receptor activity"/>
    <property type="evidence" value="ECO:0007669"/>
    <property type="project" value="InterPro"/>
</dbReference>
<dbReference type="EMBL" id="KK107488">
    <property type="protein sequence ID" value="EZA50023.1"/>
    <property type="molecule type" value="Genomic_DNA"/>
</dbReference>
<feature type="transmembrane region" description="Helical" evidence="10">
    <location>
        <begin position="248"/>
        <end position="268"/>
    </location>
</feature>
<keyword evidence="13" id="KW-1185">Reference proteome</keyword>
<keyword evidence="4 10" id="KW-0812">Transmembrane</keyword>
<dbReference type="OMA" id="GNIANTC"/>
<feature type="transmembrane region" description="Helical" evidence="10">
    <location>
        <begin position="16"/>
        <end position="38"/>
    </location>
</feature>
<dbReference type="GO" id="GO:0007165">
    <property type="term" value="P:signal transduction"/>
    <property type="evidence" value="ECO:0007669"/>
    <property type="project" value="UniProtKB-KW"/>
</dbReference>
<dbReference type="Proteomes" id="UP000279307">
    <property type="component" value="Chromosome 12"/>
</dbReference>
<sequence>MHEGHLTTPEMICKTLLIVICCIMICFNIVLYTFYCIFNTENDPRAKLKLTAPIIYCMTAFAKYVTFIIHEGDIKTCLKHVTNDWKFLANVPNARDAMIVNAKTARKLFTVCCTILYFTSLLYHLTPLIEGNIDIDENATIKLLINSSQLSILDQRRNHAFEIVFLLQFFGGFIICTLTIALYGLNALLVMHTCAQMTILMTLIKMLSGEEACKGRNVDERLAIVVEHQTRTRSFLSLVEKTLQHGSLFDVLGCTMLICLVGYCILIEWQDGNIANTCTFLFALISNLVNIFVLCYIGEHITAVADQVAWTTNMLEWYRLPTNKTRNIVLIIITSHIPLKITAGKLVVLSFRTFGNVVKSAVAYLNILRTVVE</sequence>
<dbReference type="GO" id="GO:0005886">
    <property type="term" value="C:plasma membrane"/>
    <property type="evidence" value="ECO:0007669"/>
    <property type="project" value="UniProtKB-SubCell"/>
</dbReference>
<dbReference type="OrthoDB" id="8185860at2759"/>
<evidence type="ECO:0000256" key="4">
    <source>
        <dbReference type="ARBA" id="ARBA00022692"/>
    </source>
</evidence>
<evidence type="ECO:0000256" key="8">
    <source>
        <dbReference type="ARBA" id="ARBA00023170"/>
    </source>
</evidence>
<comment type="similarity">
    <text evidence="10">Belongs to the insect chemoreceptor superfamily. Heteromeric odorant receptor channel (TC 1.A.69) family.</text>
</comment>
<feature type="transmembrane region" description="Helical" evidence="10">
    <location>
        <begin position="274"/>
        <end position="297"/>
    </location>
</feature>
<dbReference type="Pfam" id="PF02949">
    <property type="entry name" value="7tm_6"/>
    <property type="match status" value="1"/>
</dbReference>
<proteinExistence type="inferred from homology"/>
<keyword evidence="9 10" id="KW-0807">Transducer</keyword>
<dbReference type="Proteomes" id="UP000053097">
    <property type="component" value="Unassembled WGS sequence"/>
</dbReference>
<evidence type="ECO:0000256" key="5">
    <source>
        <dbReference type="ARBA" id="ARBA00022725"/>
    </source>
</evidence>
<evidence type="ECO:0000256" key="6">
    <source>
        <dbReference type="ARBA" id="ARBA00022989"/>
    </source>
</evidence>
<evidence type="ECO:0000256" key="3">
    <source>
        <dbReference type="ARBA" id="ARBA00022606"/>
    </source>
</evidence>
<dbReference type="PANTHER" id="PTHR21137">
    <property type="entry name" value="ODORANT RECEPTOR"/>
    <property type="match status" value="1"/>
</dbReference>
<reference evidence="12" key="3">
    <citation type="submission" date="2018-07" db="EMBL/GenBank/DDBJ databases">
        <authorList>
            <person name="Mckenzie S.K."/>
            <person name="Kronauer D.J.C."/>
        </authorList>
    </citation>
    <scope>NUCLEOTIDE SEQUENCE</scope>
    <source>
        <strain evidence="12">Clonal line C1</strain>
    </source>
</reference>
<evidence type="ECO:0000256" key="2">
    <source>
        <dbReference type="ARBA" id="ARBA00022475"/>
    </source>
</evidence>
<keyword evidence="2" id="KW-1003">Cell membrane</keyword>
<evidence type="ECO:0000256" key="9">
    <source>
        <dbReference type="ARBA" id="ARBA00023224"/>
    </source>
</evidence>
<evidence type="ECO:0000256" key="7">
    <source>
        <dbReference type="ARBA" id="ARBA00023136"/>
    </source>
</evidence>
<dbReference type="EMBL" id="QOIP01000012">
    <property type="protein sequence ID" value="RLU15723.1"/>
    <property type="molecule type" value="Genomic_DNA"/>
</dbReference>
<keyword evidence="6 10" id="KW-1133">Transmembrane helix</keyword>
<keyword evidence="3 10" id="KW-0716">Sensory transduction</keyword>
<protein>
    <recommendedName>
        <fullName evidence="10">Odorant receptor</fullName>
    </recommendedName>
</protein>
<accession>A0A026W1W5</accession>
<evidence type="ECO:0000313" key="11">
    <source>
        <dbReference type="EMBL" id="EZA50023.1"/>
    </source>
</evidence>
<evidence type="ECO:0000256" key="10">
    <source>
        <dbReference type="RuleBase" id="RU351113"/>
    </source>
</evidence>
<dbReference type="PANTHER" id="PTHR21137:SF35">
    <property type="entry name" value="ODORANT RECEPTOR 19A-RELATED"/>
    <property type="match status" value="1"/>
</dbReference>
<name>A0A026W1W5_OOCBI</name>
<dbReference type="AlphaFoldDB" id="A0A026W1W5"/>
<feature type="transmembrane region" description="Helical" evidence="10">
    <location>
        <begin position="163"/>
        <end position="183"/>
    </location>
</feature>
<reference evidence="11 13" key="1">
    <citation type="journal article" date="2014" name="Curr. Biol.">
        <title>The genome of the clonal raider ant Cerapachys biroi.</title>
        <authorList>
            <person name="Oxley P.R."/>
            <person name="Ji L."/>
            <person name="Fetter-Pruneda I."/>
            <person name="McKenzie S.K."/>
            <person name="Li C."/>
            <person name="Hu H."/>
            <person name="Zhang G."/>
            <person name="Kronauer D.J."/>
        </authorList>
    </citation>
    <scope>NUCLEOTIDE SEQUENCE [LARGE SCALE GENOMIC DNA]</scope>
</reference>
<evidence type="ECO:0000313" key="12">
    <source>
        <dbReference type="EMBL" id="RLU15723.1"/>
    </source>
</evidence>
<keyword evidence="5 10" id="KW-0552">Olfaction</keyword>
<evidence type="ECO:0000313" key="13">
    <source>
        <dbReference type="Proteomes" id="UP000053097"/>
    </source>
</evidence>
<dbReference type="InterPro" id="IPR004117">
    <property type="entry name" value="7tm6_olfct_rcpt"/>
</dbReference>
<gene>
    <name evidence="12" type="ORF">DMN91_011478</name>
    <name evidence="11" type="ORF">X777_11512</name>
</gene>
<dbReference type="GO" id="GO:0005549">
    <property type="term" value="F:odorant binding"/>
    <property type="evidence" value="ECO:0007669"/>
    <property type="project" value="InterPro"/>
</dbReference>
<organism evidence="11 13">
    <name type="scientific">Ooceraea biroi</name>
    <name type="common">Clonal raider ant</name>
    <name type="synonym">Cerapachys biroi</name>
    <dbReference type="NCBI Taxonomy" id="2015173"/>
    <lineage>
        <taxon>Eukaryota</taxon>
        <taxon>Metazoa</taxon>
        <taxon>Ecdysozoa</taxon>
        <taxon>Arthropoda</taxon>
        <taxon>Hexapoda</taxon>
        <taxon>Insecta</taxon>
        <taxon>Pterygota</taxon>
        <taxon>Neoptera</taxon>
        <taxon>Endopterygota</taxon>
        <taxon>Hymenoptera</taxon>
        <taxon>Apocrita</taxon>
        <taxon>Aculeata</taxon>
        <taxon>Formicoidea</taxon>
        <taxon>Formicidae</taxon>
        <taxon>Dorylinae</taxon>
        <taxon>Ooceraea</taxon>
    </lineage>
</organism>
<reference evidence="12" key="2">
    <citation type="journal article" date="2018" name="Genome Res.">
        <title>The genomic architecture and molecular evolution of ant odorant receptors.</title>
        <authorList>
            <person name="McKenzie S.K."/>
            <person name="Kronauer D.J.C."/>
        </authorList>
    </citation>
    <scope>NUCLEOTIDE SEQUENCE [LARGE SCALE GENOMIC DNA]</scope>
    <source>
        <strain evidence="12">Clonal line C1</strain>
    </source>
</reference>
<keyword evidence="7 10" id="KW-0472">Membrane</keyword>
<comment type="subcellular location">
    <subcellularLocation>
        <location evidence="1 10">Cell membrane</location>
        <topology evidence="1 10">Multi-pass membrane protein</topology>
    </subcellularLocation>
</comment>
<comment type="caution">
    <text evidence="10">Lacks conserved residue(s) required for the propagation of feature annotation.</text>
</comment>
<keyword evidence="8 10" id="KW-0675">Receptor</keyword>
<evidence type="ECO:0000256" key="1">
    <source>
        <dbReference type="ARBA" id="ARBA00004651"/>
    </source>
</evidence>